<dbReference type="InterPro" id="IPR027246">
    <property type="entry name" value="Porin_Euk/Tom40"/>
</dbReference>
<keyword evidence="9" id="KW-0496">Mitochondrion</keyword>
<evidence type="ECO:0000313" key="12">
    <source>
        <dbReference type="Proteomes" id="UP000015464"/>
    </source>
</evidence>
<proteinExistence type="inferred from homology"/>
<dbReference type="PRINTS" id="PR00185">
    <property type="entry name" value="EUKARYTPORIN"/>
</dbReference>
<dbReference type="RefSeq" id="XP_013024888.1">
    <property type="nucleotide sequence ID" value="XM_013169434.1"/>
</dbReference>
<dbReference type="OMA" id="KPCCSHE"/>
<accession>S9VW13</accession>
<evidence type="ECO:0000313" key="11">
    <source>
        <dbReference type="EMBL" id="EPY50404.1"/>
    </source>
</evidence>
<dbReference type="GO" id="GO:0005741">
    <property type="term" value="C:mitochondrial outer membrane"/>
    <property type="evidence" value="ECO:0007669"/>
    <property type="project" value="UniProtKB-SubCell"/>
</dbReference>
<dbReference type="AlphaFoldDB" id="S9VW13"/>
<gene>
    <name evidence="11" type="ORF">SPOG_01162</name>
</gene>
<name>S9VW13_SCHCR</name>
<dbReference type="HOGENOM" id="CLU_044399_1_0_1"/>
<keyword evidence="10" id="KW-0472">Membrane</keyword>
<dbReference type="FunFam" id="2.40.160.10:FF:000012">
    <property type="entry name" value="Voltage-dependent anion-selective channel"/>
    <property type="match status" value="1"/>
</dbReference>
<keyword evidence="8" id="KW-0626">Porin</keyword>
<evidence type="ECO:0000256" key="3">
    <source>
        <dbReference type="ARBA" id="ARBA00022448"/>
    </source>
</evidence>
<dbReference type="CDD" id="cd07306">
    <property type="entry name" value="Porin3_VDAC"/>
    <property type="match status" value="1"/>
</dbReference>
<evidence type="ECO:0000256" key="8">
    <source>
        <dbReference type="ARBA" id="ARBA00023114"/>
    </source>
</evidence>
<keyword evidence="12" id="KW-1185">Reference proteome</keyword>
<dbReference type="GO" id="GO:0015288">
    <property type="term" value="F:porin activity"/>
    <property type="evidence" value="ECO:0007669"/>
    <property type="project" value="UniProtKB-KW"/>
</dbReference>
<evidence type="ECO:0000256" key="2">
    <source>
        <dbReference type="ARBA" id="ARBA00007780"/>
    </source>
</evidence>
<dbReference type="eggNOG" id="KOG3126">
    <property type="taxonomic scope" value="Eukaryota"/>
</dbReference>
<evidence type="ECO:0000256" key="1">
    <source>
        <dbReference type="ARBA" id="ARBA00004294"/>
    </source>
</evidence>
<evidence type="ECO:0000256" key="7">
    <source>
        <dbReference type="ARBA" id="ARBA00023065"/>
    </source>
</evidence>
<dbReference type="STRING" id="653667.S9VW13"/>
<dbReference type="Gene3D" id="2.40.160.10">
    <property type="entry name" value="Porin"/>
    <property type="match status" value="1"/>
</dbReference>
<reference evidence="11 12" key="1">
    <citation type="journal article" date="2011" name="Science">
        <title>Comparative functional genomics of the fission yeasts.</title>
        <authorList>
            <person name="Rhind N."/>
            <person name="Chen Z."/>
            <person name="Yassour M."/>
            <person name="Thompson D.A."/>
            <person name="Haas B.J."/>
            <person name="Habib N."/>
            <person name="Wapinski I."/>
            <person name="Roy S."/>
            <person name="Lin M.F."/>
            <person name="Heiman D.I."/>
            <person name="Young S.K."/>
            <person name="Furuya K."/>
            <person name="Guo Y."/>
            <person name="Pidoux A."/>
            <person name="Chen H.M."/>
            <person name="Robbertse B."/>
            <person name="Goldberg J.M."/>
            <person name="Aoki K."/>
            <person name="Bayne E.H."/>
            <person name="Berlin A.M."/>
            <person name="Desjardins C.A."/>
            <person name="Dobbs E."/>
            <person name="Dukaj L."/>
            <person name="Fan L."/>
            <person name="FitzGerald M.G."/>
            <person name="French C."/>
            <person name="Gujja S."/>
            <person name="Hansen K."/>
            <person name="Keifenheim D."/>
            <person name="Levin J.Z."/>
            <person name="Mosher R.A."/>
            <person name="Mueller C.A."/>
            <person name="Pfiffner J."/>
            <person name="Priest M."/>
            <person name="Russ C."/>
            <person name="Smialowska A."/>
            <person name="Swoboda P."/>
            <person name="Sykes S.M."/>
            <person name="Vaughn M."/>
            <person name="Vengrova S."/>
            <person name="Yoder R."/>
            <person name="Zeng Q."/>
            <person name="Allshire R."/>
            <person name="Baulcombe D."/>
            <person name="Birren B.W."/>
            <person name="Brown W."/>
            <person name="Ekwall K."/>
            <person name="Kellis M."/>
            <person name="Leatherwood J."/>
            <person name="Levin H."/>
            <person name="Margalit H."/>
            <person name="Martienssen R."/>
            <person name="Nieduszynski C.A."/>
            <person name="Spatafora J.W."/>
            <person name="Friedman N."/>
            <person name="Dalgaard J.Z."/>
            <person name="Baumann P."/>
            <person name="Niki H."/>
            <person name="Regev A."/>
            <person name="Nusbaum C."/>
        </authorList>
    </citation>
    <scope>NUCLEOTIDE SEQUENCE [LARGE SCALE GENOMIC DNA]</scope>
    <source>
        <strain evidence="12">OY26 / ATCC MYA-4695 / CBS 11777 / NBRC 106824 / NRRL Y48691</strain>
    </source>
</reference>
<sequence>MKRSYWGFLNLPFTSHQKPPKVPFVFKNNCLITMAPPAYASIDKFCNDLLNRDFPIGATLLSVRTTAPNGVVFNVSGNQDAKGIIAGKLETNFSDKANGLTMSQGWTTANVLESKIGLTNQFAQGLHANVNTTFSPATADKTAILNLEHEHPLIHSHASVNALERKFLGDFTVGHEGFLAGAEFGYDVQKGSVSKYAATIGYQATPFSLALQASNNLSAFRASYYHRVSSQAEAGGNVTWDASSTANAITLELASKYQLDKDTFVKSKINNAGIATMSYFQTIRPGVTVGLGLQLDTQRLGQPAHKAGLSLAFNA</sequence>
<comment type="similarity">
    <text evidence="2">Belongs to the eukaryotic mitochondrial porin family.</text>
</comment>
<protein>
    <submittedName>
        <fullName evidence="11">Outer membrane voltage-dependent anion-selective channel</fullName>
    </submittedName>
</protein>
<keyword evidence="6" id="KW-1000">Mitochondrion outer membrane</keyword>
<dbReference type="EMBL" id="KE546993">
    <property type="protein sequence ID" value="EPY50404.1"/>
    <property type="molecule type" value="Genomic_DNA"/>
</dbReference>
<dbReference type="GO" id="GO:0046930">
    <property type="term" value="C:pore complex"/>
    <property type="evidence" value="ECO:0007669"/>
    <property type="project" value="UniProtKB-KW"/>
</dbReference>
<dbReference type="GO" id="GO:0008308">
    <property type="term" value="F:voltage-gated monoatomic anion channel activity"/>
    <property type="evidence" value="ECO:0007669"/>
    <property type="project" value="InterPro"/>
</dbReference>
<evidence type="ECO:0000256" key="10">
    <source>
        <dbReference type="ARBA" id="ARBA00023136"/>
    </source>
</evidence>
<dbReference type="InterPro" id="IPR001925">
    <property type="entry name" value="Porin_Euk"/>
</dbReference>
<dbReference type="PANTHER" id="PTHR11743">
    <property type="entry name" value="VOLTAGE-DEPENDENT ANION-SELECTIVE CHANNEL"/>
    <property type="match status" value="1"/>
</dbReference>
<evidence type="ECO:0000256" key="5">
    <source>
        <dbReference type="ARBA" id="ARBA00022692"/>
    </source>
</evidence>
<keyword evidence="5" id="KW-0812">Transmembrane</keyword>
<evidence type="ECO:0000256" key="6">
    <source>
        <dbReference type="ARBA" id="ARBA00022787"/>
    </source>
</evidence>
<dbReference type="InterPro" id="IPR023614">
    <property type="entry name" value="Porin_dom_sf"/>
</dbReference>
<dbReference type="OrthoDB" id="7827681at2759"/>
<dbReference type="Proteomes" id="UP000015464">
    <property type="component" value="Unassembled WGS sequence"/>
</dbReference>
<dbReference type="PANTHER" id="PTHR11743:SF70">
    <property type="entry name" value="GH26960P-RELATED"/>
    <property type="match status" value="1"/>
</dbReference>
<organism evidence="11 12">
    <name type="scientific">Schizosaccharomyces cryophilus (strain OY26 / ATCC MYA-4695 / CBS 11777 / NBRC 106824 / NRRL Y48691)</name>
    <name type="common">Fission yeast</name>
    <dbReference type="NCBI Taxonomy" id="653667"/>
    <lineage>
        <taxon>Eukaryota</taxon>
        <taxon>Fungi</taxon>
        <taxon>Dikarya</taxon>
        <taxon>Ascomycota</taxon>
        <taxon>Taphrinomycotina</taxon>
        <taxon>Schizosaccharomycetes</taxon>
        <taxon>Schizosaccharomycetales</taxon>
        <taxon>Schizosaccharomycetaceae</taxon>
        <taxon>Schizosaccharomyces</taxon>
    </lineage>
</organism>
<evidence type="ECO:0000256" key="9">
    <source>
        <dbReference type="ARBA" id="ARBA00023128"/>
    </source>
</evidence>
<evidence type="ECO:0000256" key="4">
    <source>
        <dbReference type="ARBA" id="ARBA00022452"/>
    </source>
</evidence>
<keyword evidence="4" id="KW-1134">Transmembrane beta strand</keyword>
<dbReference type="GeneID" id="25035493"/>
<dbReference type="Pfam" id="PF01459">
    <property type="entry name" value="Porin_3"/>
    <property type="match status" value="1"/>
</dbReference>
<keyword evidence="7" id="KW-0406">Ion transport</keyword>
<comment type="subcellular location">
    <subcellularLocation>
        <location evidence="1">Mitochondrion outer membrane</location>
    </subcellularLocation>
</comment>
<keyword evidence="3" id="KW-0813">Transport</keyword>